<dbReference type="SUPFAM" id="SSF56954">
    <property type="entry name" value="Outer membrane efflux proteins (OEP)"/>
    <property type="match status" value="1"/>
</dbReference>
<reference evidence="1" key="1">
    <citation type="submission" date="2018-06" db="EMBL/GenBank/DDBJ databases">
        <authorList>
            <person name="Zhirakovskaya E."/>
        </authorList>
    </citation>
    <scope>NUCLEOTIDE SEQUENCE</scope>
</reference>
<name>A0A3B1BX33_9ZZZZ</name>
<dbReference type="AlphaFoldDB" id="A0A3B1BX33"/>
<dbReference type="Gene3D" id="1.20.1600.10">
    <property type="entry name" value="Outer membrane efflux proteins (OEP)"/>
    <property type="match status" value="1"/>
</dbReference>
<dbReference type="GO" id="GO:0015562">
    <property type="term" value="F:efflux transmembrane transporter activity"/>
    <property type="evidence" value="ECO:0007669"/>
    <property type="project" value="InterPro"/>
</dbReference>
<protein>
    <submittedName>
        <fullName evidence="1">Heavy metal RND efflux outer membrane protein, CzcC family</fullName>
    </submittedName>
</protein>
<accession>A0A3B1BX33</accession>
<proteinExistence type="predicted"/>
<gene>
    <name evidence="1" type="ORF">MNBD_NITROSPINAE01-1535</name>
</gene>
<feature type="non-terminal residue" evidence="1">
    <location>
        <position position="138"/>
    </location>
</feature>
<evidence type="ECO:0000313" key="1">
    <source>
        <dbReference type="EMBL" id="VAX22499.1"/>
    </source>
</evidence>
<organism evidence="1">
    <name type="scientific">hydrothermal vent metagenome</name>
    <dbReference type="NCBI Taxonomy" id="652676"/>
    <lineage>
        <taxon>unclassified sequences</taxon>
        <taxon>metagenomes</taxon>
        <taxon>ecological metagenomes</taxon>
    </lineage>
</organism>
<sequence>MSAFLATVLTLIVSPMAMADQFLSLETAVKMAREANPGIAAKRALAAASEEVPSQAGALPDPVLMLNAMNLPTDSFSTSQENMTQFQVGVAQAFPYPGKLELLEESASHIAHGMRSEQVDYENYVVKQVRIVWWNILF</sequence>
<dbReference type="EMBL" id="UOGC01000138">
    <property type="protein sequence ID" value="VAX22499.1"/>
    <property type="molecule type" value="Genomic_DNA"/>
</dbReference>